<dbReference type="PANTHER" id="PTHR34568">
    <property type="entry name" value="RRM DOMAIN-CONTAINING PROTEIN"/>
    <property type="match status" value="1"/>
</dbReference>
<dbReference type="Proteomes" id="UP000235145">
    <property type="component" value="Unassembled WGS sequence"/>
</dbReference>
<reference evidence="2 3" key="1">
    <citation type="journal article" date="2017" name="Nat. Commun.">
        <title>Genome assembly with in vitro proximity ligation data and whole-genome triplication in lettuce.</title>
        <authorList>
            <person name="Reyes-Chin-Wo S."/>
            <person name="Wang Z."/>
            <person name="Yang X."/>
            <person name="Kozik A."/>
            <person name="Arikit S."/>
            <person name="Song C."/>
            <person name="Xia L."/>
            <person name="Froenicke L."/>
            <person name="Lavelle D.O."/>
            <person name="Truco M.J."/>
            <person name="Xia R."/>
            <person name="Zhu S."/>
            <person name="Xu C."/>
            <person name="Xu H."/>
            <person name="Xu X."/>
            <person name="Cox K."/>
            <person name="Korf I."/>
            <person name="Meyers B.C."/>
            <person name="Michelmore R.W."/>
        </authorList>
    </citation>
    <scope>NUCLEOTIDE SEQUENCE [LARGE SCALE GENOMIC DNA]</scope>
    <source>
        <strain evidence="3">cv. Salinas</strain>
        <tissue evidence="2">Seedlings</tissue>
    </source>
</reference>
<name>A0A9R1W6M6_LACSA</name>
<gene>
    <name evidence="2" type="ORF">LSAT_V11C300122300</name>
</gene>
<proteinExistence type="predicted"/>
<protein>
    <recommendedName>
        <fullName evidence="1">AT3G52170-like helix-turn-helix domain-containing protein</fullName>
    </recommendedName>
</protein>
<feature type="domain" description="AT3G52170-like helix-turn-helix" evidence="1">
    <location>
        <begin position="3"/>
        <end position="34"/>
    </location>
</feature>
<organism evidence="2 3">
    <name type="scientific">Lactuca sativa</name>
    <name type="common">Garden lettuce</name>
    <dbReference type="NCBI Taxonomy" id="4236"/>
    <lineage>
        <taxon>Eukaryota</taxon>
        <taxon>Viridiplantae</taxon>
        <taxon>Streptophyta</taxon>
        <taxon>Embryophyta</taxon>
        <taxon>Tracheophyta</taxon>
        <taxon>Spermatophyta</taxon>
        <taxon>Magnoliopsida</taxon>
        <taxon>eudicotyledons</taxon>
        <taxon>Gunneridae</taxon>
        <taxon>Pentapetalae</taxon>
        <taxon>asterids</taxon>
        <taxon>campanulids</taxon>
        <taxon>Asterales</taxon>
        <taxon>Asteraceae</taxon>
        <taxon>Cichorioideae</taxon>
        <taxon>Cichorieae</taxon>
        <taxon>Lactucinae</taxon>
        <taxon>Lactuca</taxon>
    </lineage>
</organism>
<comment type="caution">
    <text evidence="2">The sequence shown here is derived from an EMBL/GenBank/DDBJ whole genome shotgun (WGS) entry which is preliminary data.</text>
</comment>
<dbReference type="InterPro" id="IPR058941">
    <property type="entry name" value="HTH_AT3G52170-like"/>
</dbReference>
<dbReference type="PANTHER" id="PTHR34568:SF1">
    <property type="entry name" value="DNA BINDING PROTEIN"/>
    <property type="match status" value="1"/>
</dbReference>
<evidence type="ECO:0000313" key="3">
    <source>
        <dbReference type="Proteomes" id="UP000235145"/>
    </source>
</evidence>
<accession>A0A9R1W6M6</accession>
<dbReference type="AlphaFoldDB" id="A0A9R1W6M6"/>
<dbReference type="EMBL" id="NBSK02000003">
    <property type="protein sequence ID" value="KAJ0217136.1"/>
    <property type="molecule type" value="Genomic_DNA"/>
</dbReference>
<evidence type="ECO:0000259" key="1">
    <source>
        <dbReference type="Pfam" id="PF25896"/>
    </source>
</evidence>
<evidence type="ECO:0000313" key="2">
    <source>
        <dbReference type="EMBL" id="KAJ0217136.1"/>
    </source>
</evidence>
<dbReference type="Pfam" id="PF25896">
    <property type="entry name" value="HTH_AT3G52170"/>
    <property type="match status" value="1"/>
</dbReference>
<sequence length="123" mass="13737">MHKSNNGDFLSLNLISKEVGGSFYTLSEIVWEIIQENRVLGPPKSSPRDENMEKLDSFLEHNPLGSMSVDGTGEELEKLQDSLRVLDIILRQQAAQMECLLVKQSFFHDDSRNFTDIGGGVPG</sequence>
<keyword evidence="3" id="KW-1185">Reference proteome</keyword>
<dbReference type="InterPro" id="IPR058942">
    <property type="entry name" value="AT3G52170-like"/>
</dbReference>